<dbReference type="GO" id="GO:0009451">
    <property type="term" value="P:RNA modification"/>
    <property type="evidence" value="ECO:0007669"/>
    <property type="project" value="InterPro"/>
</dbReference>
<dbReference type="Pfam" id="PF20431">
    <property type="entry name" value="E_motif"/>
    <property type="match status" value="1"/>
</dbReference>
<dbReference type="InterPro" id="IPR046960">
    <property type="entry name" value="PPR_At4g14850-like_plant"/>
</dbReference>
<keyword evidence="4" id="KW-1185">Reference proteome</keyword>
<dbReference type="Proteomes" id="UP001163823">
    <property type="component" value="Chromosome 9"/>
</dbReference>
<evidence type="ECO:0000256" key="2">
    <source>
        <dbReference type="PROSITE-ProRule" id="PRU00708"/>
    </source>
</evidence>
<organism evidence="3 4">
    <name type="scientific">Quillaja saponaria</name>
    <name type="common">Soap bark tree</name>
    <dbReference type="NCBI Taxonomy" id="32244"/>
    <lineage>
        <taxon>Eukaryota</taxon>
        <taxon>Viridiplantae</taxon>
        <taxon>Streptophyta</taxon>
        <taxon>Embryophyta</taxon>
        <taxon>Tracheophyta</taxon>
        <taxon>Spermatophyta</taxon>
        <taxon>Magnoliopsida</taxon>
        <taxon>eudicotyledons</taxon>
        <taxon>Gunneridae</taxon>
        <taxon>Pentapetalae</taxon>
        <taxon>rosids</taxon>
        <taxon>fabids</taxon>
        <taxon>Fabales</taxon>
        <taxon>Quillajaceae</taxon>
        <taxon>Quillaja</taxon>
    </lineage>
</organism>
<comment type="caution">
    <text evidence="3">The sequence shown here is derived from an EMBL/GenBank/DDBJ whole genome shotgun (WGS) entry which is preliminary data.</text>
</comment>
<reference evidence="3" key="1">
    <citation type="journal article" date="2023" name="Science">
        <title>Elucidation of the pathway for biosynthesis of saponin adjuvants from the soapbark tree.</title>
        <authorList>
            <person name="Reed J."/>
            <person name="Orme A."/>
            <person name="El-Demerdash A."/>
            <person name="Owen C."/>
            <person name="Martin L.B.B."/>
            <person name="Misra R.C."/>
            <person name="Kikuchi S."/>
            <person name="Rejzek M."/>
            <person name="Martin A.C."/>
            <person name="Harkess A."/>
            <person name="Leebens-Mack J."/>
            <person name="Louveau T."/>
            <person name="Stephenson M.J."/>
            <person name="Osbourn A."/>
        </authorList>
    </citation>
    <scope>NUCLEOTIDE SEQUENCE</scope>
    <source>
        <strain evidence="3">S10</strain>
    </source>
</reference>
<dbReference type="GO" id="GO:0003723">
    <property type="term" value="F:RNA binding"/>
    <property type="evidence" value="ECO:0007669"/>
    <property type="project" value="InterPro"/>
</dbReference>
<evidence type="ECO:0000313" key="3">
    <source>
        <dbReference type="EMBL" id="KAJ7956193.1"/>
    </source>
</evidence>
<evidence type="ECO:0000256" key="1">
    <source>
        <dbReference type="ARBA" id="ARBA00022737"/>
    </source>
</evidence>
<dbReference type="FunFam" id="1.25.40.10:FF:000090">
    <property type="entry name" value="Pentatricopeptide repeat-containing protein, chloroplastic"/>
    <property type="match status" value="1"/>
</dbReference>
<proteinExistence type="predicted"/>
<dbReference type="PANTHER" id="PTHR47926">
    <property type="entry name" value="PENTATRICOPEPTIDE REPEAT-CONTAINING PROTEIN"/>
    <property type="match status" value="1"/>
</dbReference>
<feature type="repeat" description="PPR" evidence="2">
    <location>
        <begin position="68"/>
        <end position="102"/>
    </location>
</feature>
<dbReference type="KEGG" id="qsa:O6P43_022673"/>
<feature type="repeat" description="PPR" evidence="2">
    <location>
        <begin position="270"/>
        <end position="304"/>
    </location>
</feature>
<feature type="repeat" description="PPR" evidence="2">
    <location>
        <begin position="169"/>
        <end position="203"/>
    </location>
</feature>
<evidence type="ECO:0000313" key="4">
    <source>
        <dbReference type="Proteomes" id="UP001163823"/>
    </source>
</evidence>
<dbReference type="InterPro" id="IPR011990">
    <property type="entry name" value="TPR-like_helical_dom_sf"/>
</dbReference>
<feature type="repeat" description="PPR" evidence="2">
    <location>
        <begin position="371"/>
        <end position="405"/>
    </location>
</feature>
<dbReference type="Pfam" id="PF01535">
    <property type="entry name" value="PPR"/>
    <property type="match status" value="3"/>
</dbReference>
<dbReference type="PANTHER" id="PTHR47926:SF347">
    <property type="entry name" value="PENTATRICOPEPTIDE REPEAT-CONTAINING PROTEIN"/>
    <property type="match status" value="1"/>
</dbReference>
<dbReference type="NCBIfam" id="TIGR00756">
    <property type="entry name" value="PPR"/>
    <property type="match status" value="5"/>
</dbReference>
<dbReference type="PROSITE" id="PS51375">
    <property type="entry name" value="PPR"/>
    <property type="match status" value="5"/>
</dbReference>
<dbReference type="EMBL" id="JARAOO010000009">
    <property type="protein sequence ID" value="KAJ7956193.1"/>
    <property type="molecule type" value="Genomic_DNA"/>
</dbReference>
<keyword evidence="1" id="KW-0677">Repeat</keyword>
<feature type="repeat" description="PPR" evidence="2">
    <location>
        <begin position="406"/>
        <end position="440"/>
    </location>
</feature>
<dbReference type="Gene3D" id="1.25.40.10">
    <property type="entry name" value="Tetratricopeptide repeat domain"/>
    <property type="match status" value="4"/>
</dbReference>
<dbReference type="AlphaFoldDB" id="A0AAD7LDM4"/>
<gene>
    <name evidence="3" type="ORF">O6P43_022673</name>
</gene>
<dbReference type="Pfam" id="PF13041">
    <property type="entry name" value="PPR_2"/>
    <property type="match status" value="2"/>
</dbReference>
<dbReference type="InterPro" id="IPR046848">
    <property type="entry name" value="E_motif"/>
</dbReference>
<sequence>MFFQFRLLHFEISKIYQTLSRTKELHSLIIKTNLSEDSFYATKIVRFYAVNNDINSAYHVFDKTSSRSVYLWNSMIRAYAQAYNFDDAFSLFVKLLRTNTRPDRFTYACVIRACSEKFDLAGLRVVHGEVVVSGLGLDSICCSALVTAYSKLGLVEEAGGVFNQIPDPDLVLWNSMISGYGYSGFWDKGIQMFTAMQCLGKKPDGYTLVGLLLGLEDFSLLNIGQCIHGFSLKIGFDSNAYVGSLLMSMYSRCKCMNSAHKFFCSLFQPDLVTWSALISGYSLSGDYEKALLFFRKLNMERKKADSVLIATVLASVAQSANVGPGREIHGFVLRHGLELDVMVSSALVDMYSKCGFLHLGICIFEIMPKRNIISYNSLISGLGLHGYATHAFKMFDEMLKIGLVPDEATFSALLSACCHAGLVNDGRDIFRRMKNEFCIQARAEHYVHMVKLLGMAGELEEAYNLVQTLQEPVDKGILGALLSCCDACGNSEMAEIVAQRLFENNPENSPYKVMLSKIYAGDGRWDDVKNLRDDMTEGGRRKVPGLSWIGCSFA</sequence>
<protein>
    <submittedName>
        <fullName evidence="3">Pentatricopeptide repeat-containing protein</fullName>
    </submittedName>
</protein>
<dbReference type="InterPro" id="IPR002885">
    <property type="entry name" value="PPR_rpt"/>
</dbReference>
<name>A0AAD7LDM4_QUISA</name>
<accession>A0AAD7LDM4</accession>
<dbReference type="FunFam" id="1.25.40.10:FF:000351">
    <property type="entry name" value="Pentatricopeptide repeat-containing protein"/>
    <property type="match status" value="1"/>
</dbReference>